<proteinExistence type="predicted"/>
<protein>
    <submittedName>
        <fullName evidence="1">Uncharacterized protein</fullName>
    </submittedName>
</protein>
<reference evidence="1 2" key="1">
    <citation type="journal article" date="2018" name="Front. Plant Sci.">
        <title>Red Clover (Trifolium pratense) and Zigzag Clover (T. medium) - A Picture of Genomic Similarities and Differences.</title>
        <authorList>
            <person name="Dluhosova J."/>
            <person name="Istvanek J."/>
            <person name="Nedelnik J."/>
            <person name="Repkova J."/>
        </authorList>
    </citation>
    <scope>NUCLEOTIDE SEQUENCE [LARGE SCALE GENOMIC DNA]</scope>
    <source>
        <strain evidence="2">cv. 10/8</strain>
        <tissue evidence="1">Leaf</tissue>
    </source>
</reference>
<dbReference type="EMBL" id="LXQA010204268">
    <property type="protein sequence ID" value="MCI33422.1"/>
    <property type="molecule type" value="Genomic_DNA"/>
</dbReference>
<name>A0A392RBC0_9FABA</name>
<dbReference type="AlphaFoldDB" id="A0A392RBC0"/>
<evidence type="ECO:0000313" key="2">
    <source>
        <dbReference type="Proteomes" id="UP000265520"/>
    </source>
</evidence>
<sequence>SYKLVLAHRLGYDATLVTGAGQFNGFSKTLDALRSGESGRNLHRGEGEIRNNQ</sequence>
<dbReference type="Proteomes" id="UP000265520">
    <property type="component" value="Unassembled WGS sequence"/>
</dbReference>
<accession>A0A392RBC0</accession>
<feature type="non-terminal residue" evidence="1">
    <location>
        <position position="1"/>
    </location>
</feature>
<organism evidence="1 2">
    <name type="scientific">Trifolium medium</name>
    <dbReference type="NCBI Taxonomy" id="97028"/>
    <lineage>
        <taxon>Eukaryota</taxon>
        <taxon>Viridiplantae</taxon>
        <taxon>Streptophyta</taxon>
        <taxon>Embryophyta</taxon>
        <taxon>Tracheophyta</taxon>
        <taxon>Spermatophyta</taxon>
        <taxon>Magnoliopsida</taxon>
        <taxon>eudicotyledons</taxon>
        <taxon>Gunneridae</taxon>
        <taxon>Pentapetalae</taxon>
        <taxon>rosids</taxon>
        <taxon>fabids</taxon>
        <taxon>Fabales</taxon>
        <taxon>Fabaceae</taxon>
        <taxon>Papilionoideae</taxon>
        <taxon>50 kb inversion clade</taxon>
        <taxon>NPAAA clade</taxon>
        <taxon>Hologalegina</taxon>
        <taxon>IRL clade</taxon>
        <taxon>Trifolieae</taxon>
        <taxon>Trifolium</taxon>
    </lineage>
</organism>
<evidence type="ECO:0000313" key="1">
    <source>
        <dbReference type="EMBL" id="MCI33422.1"/>
    </source>
</evidence>
<keyword evidence="2" id="KW-1185">Reference proteome</keyword>
<comment type="caution">
    <text evidence="1">The sequence shown here is derived from an EMBL/GenBank/DDBJ whole genome shotgun (WGS) entry which is preliminary data.</text>
</comment>